<reference evidence="9 10" key="1">
    <citation type="submission" date="2020-01" db="EMBL/GenBank/DDBJ databases">
        <title>Genomes of bacteria type strains.</title>
        <authorList>
            <person name="Chen J."/>
            <person name="Zhu S."/>
            <person name="Yang J."/>
        </authorList>
    </citation>
    <scope>NUCLEOTIDE SEQUENCE [LARGE SCALE GENOMIC DNA]</scope>
    <source>
        <strain evidence="9 10">DSM 16655</strain>
    </source>
</reference>
<evidence type="ECO:0000259" key="8">
    <source>
        <dbReference type="Pfam" id="PF01694"/>
    </source>
</evidence>
<evidence type="ECO:0000256" key="3">
    <source>
        <dbReference type="ARBA" id="ARBA00022692"/>
    </source>
</evidence>
<dbReference type="Gene3D" id="1.20.1540.10">
    <property type="entry name" value="Rhomboid-like"/>
    <property type="match status" value="1"/>
</dbReference>
<comment type="caution">
    <text evidence="9">The sequence shown here is derived from an EMBL/GenBank/DDBJ whole genome shotgun (WGS) entry which is preliminary data.</text>
</comment>
<dbReference type="InterPro" id="IPR035952">
    <property type="entry name" value="Rhomboid-like_sf"/>
</dbReference>
<name>A0ABT1CQJ6_9HYPH</name>
<gene>
    <name evidence="9" type="ORF">GTW23_09820</name>
</gene>
<dbReference type="PANTHER" id="PTHR43731">
    <property type="entry name" value="RHOMBOID PROTEASE"/>
    <property type="match status" value="1"/>
</dbReference>
<feature type="transmembrane region" description="Helical" evidence="7">
    <location>
        <begin position="113"/>
        <end position="132"/>
    </location>
</feature>
<feature type="domain" description="Peptidase S54 rhomboid" evidence="8">
    <location>
        <begin position="76"/>
        <end position="220"/>
    </location>
</feature>
<dbReference type="SUPFAM" id="SSF144091">
    <property type="entry name" value="Rhomboid-like"/>
    <property type="match status" value="1"/>
</dbReference>
<proteinExistence type="inferred from homology"/>
<feature type="transmembrane region" description="Helical" evidence="7">
    <location>
        <begin position="163"/>
        <end position="189"/>
    </location>
</feature>
<keyword evidence="10" id="KW-1185">Reference proteome</keyword>
<dbReference type="RefSeq" id="WP_152011363.1">
    <property type="nucleotide sequence ID" value="NZ_JAAAML010000002.1"/>
</dbReference>
<sequence>MFIPLHDSNDLKHIKLQWVTWSLIAINALVWGITELAGANSEFTTAAVLGLGFIPSVVNDFAELQPSLVLVPEDATYITYSFLHGNLLHLGSNMIFLWVFGDNVEDAMGHFRFLIFYMACAAAGAFAHGFLFPDSESPLIGASGAVAGIVAAYLILHPKVRVWVLVLGRIPLPLPAFIPLLFWVVFQFVMVVTDLGGEVSWAAHVGGIIGGAVLVLVLRRSGVPLFDRRIESPRAVVHKTPQIVPEEQSPQPPRQKWGR</sequence>
<comment type="similarity">
    <text evidence="2">Belongs to the peptidase S54 family.</text>
</comment>
<evidence type="ECO:0000256" key="4">
    <source>
        <dbReference type="ARBA" id="ARBA00022801"/>
    </source>
</evidence>
<organism evidence="9 10">
    <name type="scientific">Hoeflea alexandrii</name>
    <dbReference type="NCBI Taxonomy" id="288436"/>
    <lineage>
        <taxon>Bacteria</taxon>
        <taxon>Pseudomonadati</taxon>
        <taxon>Pseudomonadota</taxon>
        <taxon>Alphaproteobacteria</taxon>
        <taxon>Hyphomicrobiales</taxon>
        <taxon>Rhizobiaceae</taxon>
        <taxon>Hoeflea</taxon>
    </lineage>
</organism>
<dbReference type="Proteomes" id="UP001320715">
    <property type="component" value="Unassembled WGS sequence"/>
</dbReference>
<evidence type="ECO:0000256" key="6">
    <source>
        <dbReference type="ARBA" id="ARBA00023136"/>
    </source>
</evidence>
<evidence type="ECO:0000256" key="1">
    <source>
        <dbReference type="ARBA" id="ARBA00004141"/>
    </source>
</evidence>
<keyword evidence="5 7" id="KW-1133">Transmembrane helix</keyword>
<dbReference type="GO" id="GO:0006508">
    <property type="term" value="P:proteolysis"/>
    <property type="evidence" value="ECO:0007669"/>
    <property type="project" value="UniProtKB-KW"/>
</dbReference>
<keyword evidence="4" id="KW-0378">Hydrolase</keyword>
<accession>A0ABT1CQJ6</accession>
<keyword evidence="3 7" id="KW-0812">Transmembrane</keyword>
<evidence type="ECO:0000313" key="9">
    <source>
        <dbReference type="EMBL" id="MCO6408469.1"/>
    </source>
</evidence>
<keyword evidence="6 7" id="KW-0472">Membrane</keyword>
<feature type="transmembrane region" description="Helical" evidence="7">
    <location>
        <begin position="201"/>
        <end position="219"/>
    </location>
</feature>
<dbReference type="InterPro" id="IPR022764">
    <property type="entry name" value="Peptidase_S54_rhomboid_dom"/>
</dbReference>
<dbReference type="EMBL" id="JAAAML010000002">
    <property type="protein sequence ID" value="MCO6408469.1"/>
    <property type="molecule type" value="Genomic_DNA"/>
</dbReference>
<evidence type="ECO:0000313" key="10">
    <source>
        <dbReference type="Proteomes" id="UP001320715"/>
    </source>
</evidence>
<feature type="transmembrane region" description="Helical" evidence="7">
    <location>
        <begin position="82"/>
        <end position="101"/>
    </location>
</feature>
<evidence type="ECO:0000256" key="2">
    <source>
        <dbReference type="ARBA" id="ARBA00009045"/>
    </source>
</evidence>
<feature type="transmembrane region" description="Helical" evidence="7">
    <location>
        <begin position="138"/>
        <end position="156"/>
    </location>
</feature>
<dbReference type="GO" id="GO:0008233">
    <property type="term" value="F:peptidase activity"/>
    <property type="evidence" value="ECO:0007669"/>
    <property type="project" value="UniProtKB-KW"/>
</dbReference>
<keyword evidence="9" id="KW-0645">Protease</keyword>
<protein>
    <submittedName>
        <fullName evidence="9">Rhomboid family intramembrane serine protease</fullName>
    </submittedName>
</protein>
<evidence type="ECO:0000256" key="7">
    <source>
        <dbReference type="SAM" id="Phobius"/>
    </source>
</evidence>
<comment type="subcellular location">
    <subcellularLocation>
        <location evidence="1">Membrane</location>
        <topology evidence="1">Multi-pass membrane protein</topology>
    </subcellularLocation>
</comment>
<evidence type="ECO:0000256" key="5">
    <source>
        <dbReference type="ARBA" id="ARBA00022989"/>
    </source>
</evidence>
<dbReference type="Pfam" id="PF01694">
    <property type="entry name" value="Rhomboid"/>
    <property type="match status" value="1"/>
</dbReference>
<dbReference type="InterPro" id="IPR050925">
    <property type="entry name" value="Rhomboid_protease_S54"/>
</dbReference>
<dbReference type="PANTHER" id="PTHR43731:SF14">
    <property type="entry name" value="PRESENILIN-ASSOCIATED RHOMBOID-LIKE PROTEIN, MITOCHONDRIAL"/>
    <property type="match status" value="1"/>
</dbReference>